<feature type="region of interest" description="Disordered" evidence="1">
    <location>
        <begin position="711"/>
        <end position="751"/>
    </location>
</feature>
<accession>A0A6A6S681</accession>
<dbReference type="Proteomes" id="UP000799753">
    <property type="component" value="Unassembled WGS sequence"/>
</dbReference>
<evidence type="ECO:0000256" key="1">
    <source>
        <dbReference type="SAM" id="MobiDB-lite"/>
    </source>
</evidence>
<feature type="compositionally biased region" description="Basic and acidic residues" evidence="1">
    <location>
        <begin position="173"/>
        <end position="201"/>
    </location>
</feature>
<dbReference type="AlphaFoldDB" id="A0A6A6S681"/>
<name>A0A6A6S681_9PLEO</name>
<feature type="region of interest" description="Disordered" evidence="1">
    <location>
        <begin position="1"/>
        <end position="45"/>
    </location>
</feature>
<dbReference type="OrthoDB" id="3800943at2759"/>
<feature type="compositionally biased region" description="Basic and acidic residues" evidence="1">
    <location>
        <begin position="822"/>
        <end position="832"/>
    </location>
</feature>
<reference evidence="2" key="1">
    <citation type="journal article" date="2020" name="Stud. Mycol.">
        <title>101 Dothideomycetes genomes: a test case for predicting lifestyles and emergence of pathogens.</title>
        <authorList>
            <person name="Haridas S."/>
            <person name="Albert R."/>
            <person name="Binder M."/>
            <person name="Bloem J."/>
            <person name="Labutti K."/>
            <person name="Salamov A."/>
            <person name="Andreopoulos B."/>
            <person name="Baker S."/>
            <person name="Barry K."/>
            <person name="Bills G."/>
            <person name="Bluhm B."/>
            <person name="Cannon C."/>
            <person name="Castanera R."/>
            <person name="Culley D."/>
            <person name="Daum C."/>
            <person name="Ezra D."/>
            <person name="Gonzalez J."/>
            <person name="Henrissat B."/>
            <person name="Kuo A."/>
            <person name="Liang C."/>
            <person name="Lipzen A."/>
            <person name="Lutzoni F."/>
            <person name="Magnuson J."/>
            <person name="Mondo S."/>
            <person name="Nolan M."/>
            <person name="Ohm R."/>
            <person name="Pangilinan J."/>
            <person name="Park H.-J."/>
            <person name="Ramirez L."/>
            <person name="Alfaro M."/>
            <person name="Sun H."/>
            <person name="Tritt A."/>
            <person name="Yoshinaga Y."/>
            <person name="Zwiers L.-H."/>
            <person name="Turgeon B."/>
            <person name="Goodwin S."/>
            <person name="Spatafora J."/>
            <person name="Crous P."/>
            <person name="Grigoriev I."/>
        </authorList>
    </citation>
    <scope>NUCLEOTIDE SEQUENCE</scope>
    <source>
        <strain evidence="2">CBS 473.64</strain>
    </source>
</reference>
<feature type="region of interest" description="Disordered" evidence="1">
    <location>
        <begin position="173"/>
        <end position="207"/>
    </location>
</feature>
<sequence>MSSLSRDSSFLHRTNAKTAESPNPVDSATSILSDPMSKCQHDDEPIPDPYTYYRAFLSSDVPCGDHTRTLPSSNDSVTNLAINSSTPSVPELEGPQHSRPRNTSYSLAVRFANRSNGAPLATIVEQGSASTLNSHRSLPSVGRFPSIRAVENVSPGRGPKTARQSLEERLLGGIQEEARQEQDTDLRNDVTDIHPEQRRGGSDPLHNVVISAQPGFEVLGKLDSPQLPEIEHDLEHNGLRRFLRGVLQNVRSGSRSRSRSRSHSSSLTDVPEAQTAAQRRPDPGHFSPCVLLHEVEGTQKHSAKPETLPVVTSGDHCSSVDALSLLANPAATHATIRKSAGTDEPSAGVCPPKPHLPPPSTHQNADADLSSFRTSGEAALTVRSVPPALRDSTPDHVLANATTLPHRNRDEFPTQNTVDGGPFYHLDAHCSRDVDRGRDISQNASFCSTMSTSYSGTVLGVDLDLQHERPQSDHRSLTPLWFTPIESKDRNRAQKVPSAPQAQEQRKHTPSRSMTSSALSALLPIAAAEGIVRPNYKTPQLSFFSPSGNLIQTENAAPPPTSPAHSPLNTHYPGTPTISTSYYNNTESPAYDALSAAIGLPPARPAPVPMTTPPQSSAPLPYHLRHHHNYQHPELSQITSEADSESYPQSIIRPGSAIKGCGGVIRRASLTPRSGTPFAKPSSKQKLDKSERSMSCMTLGEASKSRFNILSSWPSPSLKGKGNTLKKRERNEMPCSQHHPRTHRRGESGVSVGSAAGHAMRVLFCQPYDGAGTSSADTGCGRIPIDDHCSEVEARRKVRDSATPNVRIVDGEEAGANSADNVDGKAKEDRPGSTHVRARSDSGVSTGAAVRIGVVGA</sequence>
<evidence type="ECO:0000313" key="3">
    <source>
        <dbReference type="Proteomes" id="UP000799753"/>
    </source>
</evidence>
<feature type="region of interest" description="Disordered" evidence="1">
    <location>
        <begin position="469"/>
        <end position="517"/>
    </location>
</feature>
<protein>
    <submittedName>
        <fullName evidence="2">Uncharacterized protein</fullName>
    </submittedName>
</protein>
<feature type="compositionally biased region" description="Polar residues" evidence="1">
    <location>
        <begin position="1"/>
        <end position="32"/>
    </location>
</feature>
<feature type="compositionally biased region" description="Polar residues" evidence="1">
    <location>
        <begin position="69"/>
        <end position="88"/>
    </location>
</feature>
<proteinExistence type="predicted"/>
<evidence type="ECO:0000313" key="2">
    <source>
        <dbReference type="EMBL" id="KAF2642692.1"/>
    </source>
</evidence>
<keyword evidence="3" id="KW-1185">Reference proteome</keyword>
<feature type="region of interest" description="Disordered" evidence="1">
    <location>
        <begin position="668"/>
        <end position="693"/>
    </location>
</feature>
<organism evidence="2 3">
    <name type="scientific">Massarina eburnea CBS 473.64</name>
    <dbReference type="NCBI Taxonomy" id="1395130"/>
    <lineage>
        <taxon>Eukaryota</taxon>
        <taxon>Fungi</taxon>
        <taxon>Dikarya</taxon>
        <taxon>Ascomycota</taxon>
        <taxon>Pezizomycotina</taxon>
        <taxon>Dothideomycetes</taxon>
        <taxon>Pleosporomycetidae</taxon>
        <taxon>Pleosporales</taxon>
        <taxon>Massarineae</taxon>
        <taxon>Massarinaceae</taxon>
        <taxon>Massarina</taxon>
    </lineage>
</organism>
<gene>
    <name evidence="2" type="ORF">P280DRAFT_271782</name>
</gene>
<feature type="region of interest" description="Disordered" evidence="1">
    <location>
        <begin position="811"/>
        <end position="844"/>
    </location>
</feature>
<feature type="region of interest" description="Disordered" evidence="1">
    <location>
        <begin position="250"/>
        <end position="288"/>
    </location>
</feature>
<feature type="region of interest" description="Disordered" evidence="1">
    <location>
        <begin position="67"/>
        <end position="101"/>
    </location>
</feature>
<dbReference type="EMBL" id="MU006781">
    <property type="protein sequence ID" value="KAF2642692.1"/>
    <property type="molecule type" value="Genomic_DNA"/>
</dbReference>